<evidence type="ECO:0000256" key="1">
    <source>
        <dbReference type="SAM" id="MobiDB-lite"/>
    </source>
</evidence>
<evidence type="ECO:0000259" key="3">
    <source>
        <dbReference type="Pfam" id="PF09557"/>
    </source>
</evidence>
<dbReference type="RefSeq" id="WP_120150723.1">
    <property type="nucleotide sequence ID" value="NZ_QZVT01000017.1"/>
</dbReference>
<feature type="region of interest" description="Disordered" evidence="1">
    <location>
        <begin position="288"/>
        <end position="314"/>
    </location>
</feature>
<protein>
    <submittedName>
        <fullName evidence="4">DUF2382 domain-containing protein</fullName>
    </submittedName>
</protein>
<accession>A0A3A5M688</accession>
<feature type="compositionally biased region" description="Low complexity" evidence="1">
    <location>
        <begin position="300"/>
        <end position="314"/>
    </location>
</feature>
<dbReference type="Gene3D" id="3.90.50.10">
    <property type="entry name" value="Photosynthetic Reaction Center, subunit H, domain 2"/>
    <property type="match status" value="1"/>
</dbReference>
<dbReference type="Pfam" id="PF09557">
    <property type="entry name" value="DUF2382"/>
    <property type="match status" value="1"/>
</dbReference>
<proteinExistence type="predicted"/>
<dbReference type="Proteomes" id="UP000272560">
    <property type="component" value="Unassembled WGS sequence"/>
</dbReference>
<dbReference type="SUPFAM" id="SSF50346">
    <property type="entry name" value="PRC-barrel domain"/>
    <property type="match status" value="1"/>
</dbReference>
<gene>
    <name evidence="4" type="ORF">D6T63_18190</name>
</gene>
<evidence type="ECO:0000313" key="4">
    <source>
        <dbReference type="EMBL" id="RJT75116.1"/>
    </source>
</evidence>
<evidence type="ECO:0000259" key="2">
    <source>
        <dbReference type="Pfam" id="PF05239"/>
    </source>
</evidence>
<dbReference type="InterPro" id="IPR027275">
    <property type="entry name" value="PRC-brl_dom"/>
</dbReference>
<evidence type="ECO:0000313" key="5">
    <source>
        <dbReference type="Proteomes" id="UP000272560"/>
    </source>
</evidence>
<dbReference type="Pfam" id="PF05239">
    <property type="entry name" value="PRC"/>
    <property type="match status" value="1"/>
</dbReference>
<dbReference type="InterPro" id="IPR019060">
    <property type="entry name" value="DUF2382"/>
</dbReference>
<dbReference type="PANTHER" id="PTHR38463">
    <property type="entry name" value="STRESS RESPONSE PROTEIN YSNF"/>
    <property type="match status" value="1"/>
</dbReference>
<sequence length="314" mass="34053">MITQNDIDTILSGRSHVLASDGSKVGSAGQVYLDDQTGDPSWVTVKTGLFGTSESFAPLQGANVTGDDVTIGYTKEQVKDAPRVESDGELSPEEEETLYRHYGLSGHTGTTGTGNTGNTSGDFLDTDTDTTRTTTGTTGNTSAGTAGYEAGYQAGDERIDRSKDRETVGHDTSGPTTDDAMTRSEEQLRVGTERREVGKARLRKYVVTENVTKTVPVTHEEARVTREPITDANRSKAMDGPTITEAEHEIVLNEDHVVVDKEAVAVERVRLDKETVTEQETVTEDVRKEKIELLDDDTTDTTTTDGTDTTGRRR</sequence>
<dbReference type="GO" id="GO:0030077">
    <property type="term" value="C:plasma membrane light-harvesting complex"/>
    <property type="evidence" value="ECO:0007669"/>
    <property type="project" value="InterPro"/>
</dbReference>
<dbReference type="GO" id="GO:0019684">
    <property type="term" value="P:photosynthesis, light reaction"/>
    <property type="evidence" value="ECO:0007669"/>
    <property type="project" value="InterPro"/>
</dbReference>
<dbReference type="InterPro" id="IPR011033">
    <property type="entry name" value="PRC_barrel-like_sf"/>
</dbReference>
<dbReference type="PANTHER" id="PTHR38463:SF1">
    <property type="entry name" value="STRESS RESPONSE PROTEIN YSNF"/>
    <property type="match status" value="1"/>
</dbReference>
<feature type="compositionally biased region" description="Basic and acidic residues" evidence="1">
    <location>
        <begin position="155"/>
        <end position="169"/>
    </location>
</feature>
<organism evidence="4 5">
    <name type="scientific">Arthrobacter cheniae</name>
    <dbReference type="NCBI Taxonomy" id="1258888"/>
    <lineage>
        <taxon>Bacteria</taxon>
        <taxon>Bacillati</taxon>
        <taxon>Actinomycetota</taxon>
        <taxon>Actinomycetes</taxon>
        <taxon>Micrococcales</taxon>
        <taxon>Micrococcaceae</taxon>
        <taxon>Arthrobacter</taxon>
    </lineage>
</organism>
<name>A0A3A5M688_9MICC</name>
<keyword evidence="5" id="KW-1185">Reference proteome</keyword>
<dbReference type="EMBL" id="QZVT01000017">
    <property type="protein sequence ID" value="RJT75116.1"/>
    <property type="molecule type" value="Genomic_DNA"/>
</dbReference>
<comment type="caution">
    <text evidence="4">The sequence shown here is derived from an EMBL/GenBank/DDBJ whole genome shotgun (WGS) entry which is preliminary data.</text>
</comment>
<dbReference type="InterPro" id="IPR014747">
    <property type="entry name" value="Bac_photo_RC_H_C"/>
</dbReference>
<feature type="domain" description="PRC-barrel" evidence="2">
    <location>
        <begin position="17"/>
        <end position="77"/>
    </location>
</feature>
<feature type="compositionally biased region" description="Low complexity" evidence="1">
    <location>
        <begin position="131"/>
        <end position="145"/>
    </location>
</feature>
<reference evidence="4 5" key="1">
    <citation type="submission" date="2018-09" db="EMBL/GenBank/DDBJ databases">
        <title>Novel species of Arthrobacter.</title>
        <authorList>
            <person name="Liu Q."/>
            <person name="Xin Y.-H."/>
        </authorList>
    </citation>
    <scope>NUCLEOTIDE SEQUENCE [LARGE SCALE GENOMIC DNA]</scope>
    <source>
        <strain evidence="4 5">Hz2</strain>
    </source>
</reference>
<feature type="domain" description="DUF2382" evidence="3">
    <location>
        <begin position="181"/>
        <end position="292"/>
    </location>
</feature>
<feature type="region of interest" description="Disordered" evidence="1">
    <location>
        <begin position="105"/>
        <end position="182"/>
    </location>
</feature>
<dbReference type="InterPro" id="IPR052967">
    <property type="entry name" value="Stress_Response_Assoc"/>
</dbReference>
<dbReference type="OrthoDB" id="3712018at2"/>
<dbReference type="AlphaFoldDB" id="A0A3A5M688"/>